<organism evidence="2 3">
    <name type="scientific">Marinobacter mobilis</name>
    <dbReference type="NCBI Taxonomy" id="488533"/>
    <lineage>
        <taxon>Bacteria</taxon>
        <taxon>Pseudomonadati</taxon>
        <taxon>Pseudomonadota</taxon>
        <taxon>Gammaproteobacteria</taxon>
        <taxon>Pseudomonadales</taxon>
        <taxon>Marinobacteraceae</taxon>
        <taxon>Marinobacter</taxon>
    </lineage>
</organism>
<feature type="transmembrane region" description="Helical" evidence="1">
    <location>
        <begin position="28"/>
        <end position="55"/>
    </location>
</feature>
<dbReference type="OrthoDB" id="5780266at2"/>
<keyword evidence="3" id="KW-1185">Reference proteome</keyword>
<sequence>MKLKLSDATPWPLLLGAKFLQVHPVGTIFAILLALPGQVALIVSFLLPLKIVMLMGSDGVPRFIPEIVADVDKKALIGALASLSVAAFLFHQLTNKAIDKIARSGVIRIQKRHQKLHLFEGQEELARNAYTRYIDSIASINFIILGVAVLFIIYQEVAFTLLLYVSTVTIGAMLLYKRKGLDAKKLAKMLPPKLPLLSGTGFLVIFSAVLLDYIFFSVPQSFIILLISIILSRQLLVRSSSLTKNLFFFRLQKDRLKAFLFHKSVFTPEQNTGDSEIFDFLNPETPLHKQLQHLLQSVFNSKDEGTQAKLAWRDTGLSGITILSARFQEPKAEYLIKIFNINKKNEANLEATLLNDASGQLPCPEFLADSMIGQHPIHVFDITGYSFTKTDLDSNAKDVLTQALSVVPIPPKLRSRYLRSHRMLWDRLSESEIHALKAVSNNTDDIETCLTHINQLKEKLKKLPLCLTNPQLGNDRLYVTNPAGNIEFLHWGRWQIEPYGASFSKELIDNYKAAPTSYPLSANQPQSSGLDQSPSPILAYLVYQLLLRIRQRFYGKAINTLRELNKRLSET</sequence>
<feature type="transmembrane region" description="Helical" evidence="1">
    <location>
        <begin position="133"/>
        <end position="153"/>
    </location>
</feature>
<dbReference type="Proteomes" id="UP000199675">
    <property type="component" value="Unassembled WGS sequence"/>
</dbReference>
<reference evidence="2 3" key="1">
    <citation type="submission" date="2016-10" db="EMBL/GenBank/DDBJ databases">
        <authorList>
            <person name="de Groot N.N."/>
        </authorList>
    </citation>
    <scope>NUCLEOTIDE SEQUENCE [LARGE SCALE GENOMIC DNA]</scope>
    <source>
        <strain evidence="2 3">CGMCC 1.7059</strain>
    </source>
</reference>
<keyword evidence="1" id="KW-1133">Transmembrane helix</keyword>
<feature type="transmembrane region" description="Helical" evidence="1">
    <location>
        <begin position="196"/>
        <end position="216"/>
    </location>
</feature>
<evidence type="ECO:0000256" key="1">
    <source>
        <dbReference type="SAM" id="Phobius"/>
    </source>
</evidence>
<dbReference type="AlphaFoldDB" id="A0A1H3DB87"/>
<name>A0A1H3DB87_9GAMM</name>
<feature type="transmembrane region" description="Helical" evidence="1">
    <location>
        <begin position="159"/>
        <end position="176"/>
    </location>
</feature>
<dbReference type="RefSeq" id="WP_091817095.1">
    <property type="nucleotide sequence ID" value="NZ_FNNE01000012.1"/>
</dbReference>
<evidence type="ECO:0000313" key="3">
    <source>
        <dbReference type="Proteomes" id="UP000199675"/>
    </source>
</evidence>
<dbReference type="EMBL" id="FNNE01000012">
    <property type="protein sequence ID" value="SDX63665.1"/>
    <property type="molecule type" value="Genomic_DNA"/>
</dbReference>
<protein>
    <submittedName>
        <fullName evidence="2">Uncharacterized protein</fullName>
    </submittedName>
</protein>
<evidence type="ECO:0000313" key="2">
    <source>
        <dbReference type="EMBL" id="SDX63665.1"/>
    </source>
</evidence>
<accession>A0A1H3DB87</accession>
<proteinExistence type="predicted"/>
<gene>
    <name evidence="2" type="ORF">SAMN04487960_11218</name>
</gene>
<dbReference type="STRING" id="488533.SAMN04487960_11218"/>
<keyword evidence="1" id="KW-0472">Membrane</keyword>
<keyword evidence="1" id="KW-0812">Transmembrane</keyword>